<keyword evidence="4" id="KW-1185">Reference proteome</keyword>
<keyword evidence="2" id="KW-0472">Membrane</keyword>
<dbReference type="GO" id="GO:0005385">
    <property type="term" value="F:zinc ion transmembrane transporter activity"/>
    <property type="evidence" value="ECO:0007669"/>
    <property type="project" value="TreeGrafter"/>
</dbReference>
<gene>
    <name evidence="3" type="ORF">BT96DRAFT_1099069</name>
</gene>
<organism evidence="3 4">
    <name type="scientific">Gymnopus androsaceus JB14</name>
    <dbReference type="NCBI Taxonomy" id="1447944"/>
    <lineage>
        <taxon>Eukaryota</taxon>
        <taxon>Fungi</taxon>
        <taxon>Dikarya</taxon>
        <taxon>Basidiomycota</taxon>
        <taxon>Agaricomycotina</taxon>
        <taxon>Agaricomycetes</taxon>
        <taxon>Agaricomycetidae</taxon>
        <taxon>Agaricales</taxon>
        <taxon>Marasmiineae</taxon>
        <taxon>Omphalotaceae</taxon>
        <taxon>Gymnopus</taxon>
    </lineage>
</organism>
<feature type="region of interest" description="Disordered" evidence="1">
    <location>
        <begin position="140"/>
        <end position="162"/>
    </location>
</feature>
<dbReference type="EMBL" id="ML770163">
    <property type="protein sequence ID" value="KAE9384350.1"/>
    <property type="molecule type" value="Genomic_DNA"/>
</dbReference>
<feature type="transmembrane region" description="Helical" evidence="2">
    <location>
        <begin position="86"/>
        <end position="106"/>
    </location>
</feature>
<dbReference type="AlphaFoldDB" id="A0A6A4GFV0"/>
<evidence type="ECO:0008006" key="5">
    <source>
        <dbReference type="Google" id="ProtNLM"/>
    </source>
</evidence>
<dbReference type="PANTHER" id="PTHR11040:SF44">
    <property type="entry name" value="PROTEIN ZNTC-RELATED"/>
    <property type="match status" value="1"/>
</dbReference>
<name>A0A6A4GFV0_9AGAR</name>
<feature type="compositionally biased region" description="Polar residues" evidence="1">
    <location>
        <begin position="422"/>
        <end position="432"/>
    </location>
</feature>
<evidence type="ECO:0000313" key="4">
    <source>
        <dbReference type="Proteomes" id="UP000799118"/>
    </source>
</evidence>
<feature type="region of interest" description="Disordered" evidence="1">
    <location>
        <begin position="358"/>
        <end position="403"/>
    </location>
</feature>
<evidence type="ECO:0000256" key="1">
    <source>
        <dbReference type="SAM" id="MobiDB-lite"/>
    </source>
</evidence>
<feature type="region of interest" description="Disordered" evidence="1">
    <location>
        <begin position="420"/>
        <end position="447"/>
    </location>
</feature>
<dbReference type="GO" id="GO:0005886">
    <property type="term" value="C:plasma membrane"/>
    <property type="evidence" value="ECO:0007669"/>
    <property type="project" value="TreeGrafter"/>
</dbReference>
<reference evidence="3" key="1">
    <citation type="journal article" date="2019" name="Environ. Microbiol.">
        <title>Fungal ecological strategies reflected in gene transcription - a case study of two litter decomposers.</title>
        <authorList>
            <person name="Barbi F."/>
            <person name="Kohler A."/>
            <person name="Barry K."/>
            <person name="Baskaran P."/>
            <person name="Daum C."/>
            <person name="Fauchery L."/>
            <person name="Ihrmark K."/>
            <person name="Kuo A."/>
            <person name="LaButti K."/>
            <person name="Lipzen A."/>
            <person name="Morin E."/>
            <person name="Grigoriev I.V."/>
            <person name="Henrissat B."/>
            <person name="Lindahl B."/>
            <person name="Martin F."/>
        </authorList>
    </citation>
    <scope>NUCLEOTIDE SEQUENCE</scope>
    <source>
        <strain evidence="3">JB14</strain>
    </source>
</reference>
<evidence type="ECO:0000256" key="2">
    <source>
        <dbReference type="SAM" id="Phobius"/>
    </source>
</evidence>
<evidence type="ECO:0000313" key="3">
    <source>
        <dbReference type="EMBL" id="KAE9384350.1"/>
    </source>
</evidence>
<accession>A0A6A4GFV0</accession>
<dbReference type="PANTHER" id="PTHR11040">
    <property type="entry name" value="ZINC/IRON TRANSPORTER"/>
    <property type="match status" value="1"/>
</dbReference>
<protein>
    <recommendedName>
        <fullName evidence="5">Zinc/iron permease</fullName>
    </recommendedName>
</protein>
<feature type="compositionally biased region" description="Low complexity" evidence="1">
    <location>
        <begin position="144"/>
        <end position="157"/>
    </location>
</feature>
<keyword evidence="2" id="KW-0812">Transmembrane</keyword>
<sequence>MYLSSILTNSPRHSRSNDCFYIINDLNYHLNNGEYHLVGGKAHDHVYVYAYSPEAVQRENGSSAVDVNNGGDIESQRPALSRKRPVVGILVLQFGIMIHSLVIGLITSGSEFTTLVTAIIFHQLFKGLSLGIRIATLPPKSAESDSLSSRPSSPSSSRNGKGSWVSSFTITTCVDDLIRHHNAARYCNRHAGIFFDGKMQVVHPSIPLFNLANILTSLTASEARMLLTQGLMSSISAGLLIYSATVEMIAGDFVFGNLGGHGTGTHGSGLSHADAEEGVSPKRRILAVGSLLAGVLAMGMIGLGELRGYFLPCTKHEGSIRASDTQASQGMESDNDDIVFVSKPKYRGREQQLEAELVEATQKASVRAGSPITAASSHRHPSPSTSPPSNDIEELTDSGGQISRTTRQVSIGAAHELEVESEVNTAASSVENSSRAGGSAAASRSTGRYSNFTDLDLLLSRLESNDERDGLDYDVRPSGGR</sequence>
<dbReference type="OrthoDB" id="448280at2759"/>
<proteinExistence type="predicted"/>
<feature type="compositionally biased region" description="Low complexity" evidence="1">
    <location>
        <begin position="433"/>
        <end position="447"/>
    </location>
</feature>
<dbReference type="Proteomes" id="UP000799118">
    <property type="component" value="Unassembled WGS sequence"/>
</dbReference>
<keyword evidence="2" id="KW-1133">Transmembrane helix</keyword>